<keyword evidence="9 12" id="KW-1015">Disulfide bond</keyword>
<dbReference type="CDD" id="cd00037">
    <property type="entry name" value="CLECT"/>
    <property type="match status" value="1"/>
</dbReference>
<organism evidence="15">
    <name type="scientific">Capitella teleta</name>
    <name type="common">Polychaete worm</name>
    <dbReference type="NCBI Taxonomy" id="283909"/>
    <lineage>
        <taxon>Eukaryota</taxon>
        <taxon>Metazoa</taxon>
        <taxon>Spiralia</taxon>
        <taxon>Lophotrochozoa</taxon>
        <taxon>Annelida</taxon>
        <taxon>Polychaeta</taxon>
        <taxon>Sedentaria</taxon>
        <taxon>Scolecida</taxon>
        <taxon>Capitellidae</taxon>
        <taxon>Capitella</taxon>
    </lineage>
</organism>
<dbReference type="SUPFAM" id="SSF57424">
    <property type="entry name" value="LDL receptor-like module"/>
    <property type="match status" value="3"/>
</dbReference>
<dbReference type="GO" id="GO:0009755">
    <property type="term" value="P:hormone-mediated signaling pathway"/>
    <property type="evidence" value="ECO:0007669"/>
    <property type="project" value="TreeGrafter"/>
</dbReference>
<dbReference type="EMBL" id="AMQN01008544">
    <property type="status" value="NOT_ANNOTATED_CDS"/>
    <property type="molecule type" value="Genomic_DNA"/>
</dbReference>
<evidence type="ECO:0000313" key="16">
    <source>
        <dbReference type="EnsemblMetazoa" id="CapteP211180"/>
    </source>
</evidence>
<dbReference type="CDD" id="cd00112">
    <property type="entry name" value="LDLa"/>
    <property type="match status" value="4"/>
</dbReference>
<comment type="subcellular location">
    <subcellularLocation>
        <location evidence="1">Cell membrane</location>
        <topology evidence="1">Multi-pass membrane protein</topology>
    </subcellularLocation>
</comment>
<evidence type="ECO:0000313" key="15">
    <source>
        <dbReference type="EMBL" id="ELU03239.1"/>
    </source>
</evidence>
<dbReference type="EnsemblMetazoa" id="CapteT211180">
    <property type="protein sequence ID" value="CapteP211180"/>
    <property type="gene ID" value="CapteG211180"/>
</dbReference>
<dbReference type="EMBL" id="AMQN01008545">
    <property type="status" value="NOT_ANNOTATED_CDS"/>
    <property type="molecule type" value="Genomic_DNA"/>
</dbReference>
<dbReference type="PROSITE" id="PS01209">
    <property type="entry name" value="LDLRA_1"/>
    <property type="match status" value="3"/>
</dbReference>
<evidence type="ECO:0000256" key="12">
    <source>
        <dbReference type="PROSITE-ProRule" id="PRU00124"/>
    </source>
</evidence>
<evidence type="ECO:0000256" key="2">
    <source>
        <dbReference type="ARBA" id="ARBA00022475"/>
    </source>
</evidence>
<feature type="domain" description="G-protein coupled receptors family 1 profile" evidence="14">
    <location>
        <begin position="1693"/>
        <end position="1952"/>
    </location>
</feature>
<keyword evidence="2" id="KW-1003">Cell membrane</keyword>
<dbReference type="Gene3D" id="4.10.400.10">
    <property type="entry name" value="Low-density Lipoprotein Receptor"/>
    <property type="match status" value="3"/>
</dbReference>
<dbReference type="InterPro" id="IPR001611">
    <property type="entry name" value="Leu-rich_rpt"/>
</dbReference>
<evidence type="ECO:0000256" key="3">
    <source>
        <dbReference type="ARBA" id="ARBA00022614"/>
    </source>
</evidence>
<dbReference type="PRINTS" id="PR00261">
    <property type="entry name" value="LDLRECEPTOR"/>
</dbReference>
<keyword evidence="4 13" id="KW-0812">Transmembrane</keyword>
<dbReference type="GO" id="GO:0007189">
    <property type="term" value="P:adenylate cyclase-activating G protein-coupled receptor signaling pathway"/>
    <property type="evidence" value="ECO:0007669"/>
    <property type="project" value="TreeGrafter"/>
</dbReference>
<feature type="transmembrane region" description="Helical" evidence="13">
    <location>
        <begin position="1803"/>
        <end position="1825"/>
    </location>
</feature>
<evidence type="ECO:0000256" key="9">
    <source>
        <dbReference type="ARBA" id="ARBA00023157"/>
    </source>
</evidence>
<dbReference type="STRING" id="283909.R7UB70"/>
<feature type="disulfide bond" evidence="12">
    <location>
        <begin position="1236"/>
        <end position="1248"/>
    </location>
</feature>
<dbReference type="Gene3D" id="3.10.100.10">
    <property type="entry name" value="Mannose-Binding Protein A, subunit A"/>
    <property type="match status" value="1"/>
</dbReference>
<keyword evidence="11" id="KW-0807">Transducer</keyword>
<dbReference type="OrthoDB" id="10013209at2759"/>
<dbReference type="Pfam" id="PF00057">
    <property type="entry name" value="Ldl_recept_a"/>
    <property type="match status" value="3"/>
</dbReference>
<dbReference type="Pfam" id="PF13855">
    <property type="entry name" value="LRR_8"/>
    <property type="match status" value="1"/>
</dbReference>
<dbReference type="SUPFAM" id="SSF81321">
    <property type="entry name" value="Family A G protein-coupled receptor-like"/>
    <property type="match status" value="1"/>
</dbReference>
<name>R7UB70_CAPTE</name>
<keyword evidence="3" id="KW-0433">Leucine-rich repeat</keyword>
<feature type="disulfide bond" evidence="12">
    <location>
        <begin position="1243"/>
        <end position="1261"/>
    </location>
</feature>
<dbReference type="CDD" id="cd00637">
    <property type="entry name" value="7tm_classA_rhodopsin-like"/>
    <property type="match status" value="1"/>
</dbReference>
<dbReference type="InterPro" id="IPR032675">
    <property type="entry name" value="LRR_dom_sf"/>
</dbReference>
<keyword evidence="8 13" id="KW-0472">Membrane</keyword>
<dbReference type="InterPro" id="IPR023415">
    <property type="entry name" value="LDLR_class-A_CS"/>
</dbReference>
<dbReference type="InterPro" id="IPR000276">
    <property type="entry name" value="GPCR_Rhodpsn"/>
</dbReference>
<dbReference type="PROSITE" id="PS50068">
    <property type="entry name" value="LDLRA_2"/>
    <property type="match status" value="4"/>
</dbReference>
<feature type="disulfide bond" evidence="12">
    <location>
        <begin position="1389"/>
        <end position="1404"/>
    </location>
</feature>
<dbReference type="SUPFAM" id="SSF52058">
    <property type="entry name" value="L domain-like"/>
    <property type="match status" value="1"/>
</dbReference>
<evidence type="ECO:0000256" key="7">
    <source>
        <dbReference type="ARBA" id="ARBA00023040"/>
    </source>
</evidence>
<feature type="transmembrane region" description="Helical" evidence="13">
    <location>
        <begin position="1933"/>
        <end position="1952"/>
    </location>
</feature>
<accession>R7UB70</accession>
<evidence type="ECO:0000256" key="8">
    <source>
        <dbReference type="ARBA" id="ARBA00023136"/>
    </source>
</evidence>
<protein>
    <recommendedName>
        <fullName evidence="14">G-protein coupled receptors family 1 profile domain-containing protein</fullName>
    </recommendedName>
</protein>
<dbReference type="PROSITE" id="PS50262">
    <property type="entry name" value="G_PROTEIN_RECEP_F1_2"/>
    <property type="match status" value="1"/>
</dbReference>
<dbReference type="InterPro" id="IPR002172">
    <property type="entry name" value="LDrepeatLR_classA_rpt"/>
</dbReference>
<keyword evidence="5" id="KW-0677">Repeat</keyword>
<feature type="transmembrane region" description="Helical" evidence="13">
    <location>
        <begin position="1716"/>
        <end position="1741"/>
    </location>
</feature>
<evidence type="ECO:0000256" key="6">
    <source>
        <dbReference type="ARBA" id="ARBA00022989"/>
    </source>
</evidence>
<feature type="disulfide bond" evidence="12">
    <location>
        <begin position="1377"/>
        <end position="1395"/>
    </location>
</feature>
<keyword evidence="10" id="KW-0675">Receptor</keyword>
<dbReference type="Gene3D" id="3.80.10.10">
    <property type="entry name" value="Ribonuclease Inhibitor"/>
    <property type="match status" value="1"/>
</dbReference>
<dbReference type="Proteomes" id="UP000014760">
    <property type="component" value="Unassembled WGS sequence"/>
</dbReference>
<keyword evidence="7" id="KW-0297">G-protein coupled receptor</keyword>
<dbReference type="SMART" id="SM00369">
    <property type="entry name" value="LRR_TYP"/>
    <property type="match status" value="4"/>
</dbReference>
<feature type="transmembrane region" description="Helical" evidence="13">
    <location>
        <begin position="1901"/>
        <end position="1921"/>
    </location>
</feature>
<dbReference type="InterPro" id="IPR017452">
    <property type="entry name" value="GPCR_Rhodpsn_7TM"/>
</dbReference>
<dbReference type="InterPro" id="IPR003591">
    <property type="entry name" value="Leu-rich_rpt_typical-subtyp"/>
</dbReference>
<feature type="disulfide bond" evidence="12">
    <location>
        <begin position="1184"/>
        <end position="1202"/>
    </location>
</feature>
<reference evidence="16" key="3">
    <citation type="submission" date="2015-06" db="UniProtKB">
        <authorList>
            <consortium name="EnsemblMetazoa"/>
        </authorList>
    </citation>
    <scope>IDENTIFICATION</scope>
</reference>
<dbReference type="GO" id="GO:0008528">
    <property type="term" value="F:G protein-coupled peptide receptor activity"/>
    <property type="evidence" value="ECO:0007669"/>
    <property type="project" value="TreeGrafter"/>
</dbReference>
<reference evidence="15 17" key="2">
    <citation type="journal article" date="2013" name="Nature">
        <title>Insights into bilaterian evolution from three spiralian genomes.</title>
        <authorList>
            <person name="Simakov O."/>
            <person name="Marletaz F."/>
            <person name="Cho S.J."/>
            <person name="Edsinger-Gonzales E."/>
            <person name="Havlak P."/>
            <person name="Hellsten U."/>
            <person name="Kuo D.H."/>
            <person name="Larsson T."/>
            <person name="Lv J."/>
            <person name="Arendt D."/>
            <person name="Savage R."/>
            <person name="Osoegawa K."/>
            <person name="de Jong P."/>
            <person name="Grimwood J."/>
            <person name="Chapman J.A."/>
            <person name="Shapiro H."/>
            <person name="Aerts A."/>
            <person name="Otillar R.P."/>
            <person name="Terry A.Y."/>
            <person name="Boore J.L."/>
            <person name="Grigoriev I.V."/>
            <person name="Lindberg D.R."/>
            <person name="Seaver E.C."/>
            <person name="Weisblat D.A."/>
            <person name="Putnam N.H."/>
            <person name="Rokhsar D.S."/>
        </authorList>
    </citation>
    <scope>NUCLEOTIDE SEQUENCE</scope>
    <source>
        <strain evidence="15 17">I ESC-2004</strain>
    </source>
</reference>
<dbReference type="InterPro" id="IPR016187">
    <property type="entry name" value="CTDL_fold"/>
</dbReference>
<gene>
    <name evidence="15" type="ORF">CAPTEDRAFT_211180</name>
</gene>
<evidence type="ECO:0000256" key="11">
    <source>
        <dbReference type="ARBA" id="ARBA00023224"/>
    </source>
</evidence>
<feature type="transmembrane region" description="Helical" evidence="13">
    <location>
        <begin position="1845"/>
        <end position="1869"/>
    </location>
</feature>
<feature type="disulfide bond" evidence="12">
    <location>
        <begin position="1415"/>
        <end position="1433"/>
    </location>
</feature>
<sequence length="1963" mass="221481">MCCVHFGSPCQLDPIGKHRCFSIDTLRVFCVHVFVKHPHFMVNNRLISDTERISHCQCAQRDLDQETDLRSIWENFVLHCFAPAVLRFACSSNGFVYTYQKNNANIGAQSFSKGMKSICGQMEIQANISFTKEVKMKSSVDFNFNIQVPPQFHINISWSNVDWGLFDHGFKELGKISTVKIGTKNSLDQTFTGLTAPGSAILTSHSAYVKAYISLTTFFKYILALTMTFQVHDSKFRTQPGNIQKEQTSFGSLILPHSSNQEHNIYWFRAATTPGAQIEANFTHESIIKEKTDFVLFDGPEPIGPVIANRKTFTSPIFARGSTHTVLLVISRSVFVEDPLVLTGVFRASTPNPQRTVHLEGKDAHVTFDTLQCNKGLLCSLQIMNLNQEYKFLYLSIRNITGRFYDSRLCIYGGLALWEMDGQKAIKTKTLCTFEHLTLFTKVYTRSASLLLIVFAYPSIRHSPQLIIDIEVTECMGIDIEAHKTSPADKNVPPLFMRFHSNTMNYMQNAKYWLDLHQGLPDCIVAQRHLFALVPFNHLRNYDHFRLRRLGIWEYNVTVVVSSFGQIIYMTHAYEERRHVKTPWETSIKAQLVQTMSVSNYFMADATLGYFYEILVQVRPTCMPHQLQSATVERPAYDINLTPLVNLVLDTSAQYVMCEKSILGGGEGIHIVTISHPAVKSCMIVEIQKDPFCPSNCTIKESISLVTAKHEPTTNRTEFANYRNLIDNPHIRFYQDARFYVFTTFYNFSEMSITPEGDIQALIFNRKIANSPSCSTNCNLNIHKKKPCTTWHSGPIKVFLRGLEHFPQTATQFSGTWKTSHRPSKGEPRSFDVSGEFENFVIFKPFKWSWNEAHEKCISLNGSLLTLKTSSELERFRYLYDIFQENIGIRKTHYKYYPKAHFLGIQVDPEIPLMRWSDNTPCCNQNWNIQFFSSEIPQIDQTIITNKPRNLLYSKELQWPSELDSLMRDYAGVHPMKTHEALCVLLLADTHGSYEWVSVNCSHKLPVVLVCQKHNVVSIGLNESAKFTTIKLSGLRYNKIKGNHSNEVLGCPSSSWSLYNETCYSLIHKKDVIANEYYMATWHEDDGMKNILLELALDRYAKYPMLEVPAKVTVMFHGEPSIVQMNQFPFFGSDQEINVPDHVFVGDPFPFNKTLARDSVVDYTIGLYSSNPMFKECPRNTFRCNDGSCILISHVCDGECDCLDGEDEICSHLCSIDEFHQFLSCIRDCYPHNCTCSETHFQCLSGACIPFERLCNGIPDCSDSSDEHGCASRLTPKQDSHEYFHCFSDGTQIRVQLLNDLIPDCPDGSDENEFELSPSATTCPSNMSKCHPKHPLCYNQTAHCHYDIDELGHLKYCRNGGHLHGCMWVMCPDEFKCHHSYCIPIHRVCDGINDCPMKDDEKDCAALSCVGLFKCKNGTCLHPNFFCNGQVECPLYADDERLCDTGTCPPQCKCLGRTLICNNLNWSLFQNLSGSVLAFTSKQTTGKPDTSALLLMTRVLSLTLTHGSMRNLPPGPNSLFRNQGALLYLDLSHNQIESLPQKGFYGLKVLKGINLKNNPLFNIGRGFLSDSSRLTSLSLHLMTLDISPGAFRGLTRLISITIKSNKFKRIPSEIFDELTALKELTFFGSKEQFLPPHLFHSINHLELIRVDESAKCCIAKSSGVCIVNDVETQNSCGPLLSTVGRVFSSCWGVEIVSLNMYMLYRRVIVKASPDAILIKSLHLADSLMGLYFCTLAIAGGSFGYNFAINFSWWVNSIMCRFLALLTFASMLVSTLHETLVAIERYCHICMMSKSNPWPGKLGTMAISGGTWAIGLGGSAAIVMGSEQGMHNRLCLVVNYFEGSNGQWSIVTAFLSLLNFVCFVAVMVCAAKIHVRVVASAKEVSKMSGMSANRSNDHRRKLTLTLFAFFFSKLSTLILIVLPSCGVTLKPEAHIFVLAPCVGGGAALNPLLYGQRKKQTKYNH</sequence>
<dbReference type="PANTHER" id="PTHR24372:SF77">
    <property type="entry name" value="G-PROTEIN COUPLED RECEPTORS FAMILY 1 PROFILE DOMAIN-CONTAINING PROTEIN"/>
    <property type="match status" value="1"/>
</dbReference>
<feature type="disulfide bond" evidence="12">
    <location>
        <begin position="1255"/>
        <end position="1270"/>
    </location>
</feature>
<proteinExistence type="predicted"/>
<evidence type="ECO:0000256" key="10">
    <source>
        <dbReference type="ARBA" id="ARBA00023170"/>
    </source>
</evidence>
<dbReference type="InterPro" id="IPR016186">
    <property type="entry name" value="C-type_lectin-like/link_sf"/>
</dbReference>
<dbReference type="InterPro" id="IPR036055">
    <property type="entry name" value="LDL_receptor-like_sf"/>
</dbReference>
<dbReference type="SUPFAM" id="SSF56436">
    <property type="entry name" value="C-type lectin-like"/>
    <property type="match status" value="1"/>
</dbReference>
<keyword evidence="6 13" id="KW-1133">Transmembrane helix</keyword>
<comment type="caution">
    <text evidence="12">Lacks conserved residue(s) required for the propagation of feature annotation.</text>
</comment>
<dbReference type="Gene3D" id="1.20.1070.10">
    <property type="entry name" value="Rhodopsin 7-helix transmembrane proteins"/>
    <property type="match status" value="1"/>
</dbReference>
<evidence type="ECO:0000256" key="13">
    <source>
        <dbReference type="SAM" id="Phobius"/>
    </source>
</evidence>
<dbReference type="Pfam" id="PF00001">
    <property type="entry name" value="7tm_1"/>
    <property type="match status" value="1"/>
</dbReference>
<evidence type="ECO:0000256" key="4">
    <source>
        <dbReference type="ARBA" id="ARBA00022692"/>
    </source>
</evidence>
<evidence type="ECO:0000256" key="5">
    <source>
        <dbReference type="ARBA" id="ARBA00022737"/>
    </source>
</evidence>
<reference evidence="17" key="1">
    <citation type="submission" date="2012-12" db="EMBL/GenBank/DDBJ databases">
        <authorList>
            <person name="Hellsten U."/>
            <person name="Grimwood J."/>
            <person name="Chapman J.A."/>
            <person name="Shapiro H."/>
            <person name="Aerts A."/>
            <person name="Otillar R.P."/>
            <person name="Terry A.Y."/>
            <person name="Boore J.L."/>
            <person name="Simakov O."/>
            <person name="Marletaz F."/>
            <person name="Cho S.-J."/>
            <person name="Edsinger-Gonzales E."/>
            <person name="Havlak P."/>
            <person name="Kuo D.-H."/>
            <person name="Larsson T."/>
            <person name="Lv J."/>
            <person name="Arendt D."/>
            <person name="Savage R."/>
            <person name="Osoegawa K."/>
            <person name="de Jong P."/>
            <person name="Lindberg D.R."/>
            <person name="Seaver E.C."/>
            <person name="Weisblat D.A."/>
            <person name="Putnam N.H."/>
            <person name="Grigoriev I.V."/>
            <person name="Rokhsar D.S."/>
        </authorList>
    </citation>
    <scope>NUCLEOTIDE SEQUENCE</scope>
    <source>
        <strain evidence="17">I ESC-2004</strain>
    </source>
</reference>
<evidence type="ECO:0000256" key="1">
    <source>
        <dbReference type="ARBA" id="ARBA00004651"/>
    </source>
</evidence>
<dbReference type="HOGENOM" id="CLU_234568_0_0_1"/>
<keyword evidence="17" id="KW-1185">Reference proteome</keyword>
<evidence type="ECO:0000259" key="14">
    <source>
        <dbReference type="PROSITE" id="PS50262"/>
    </source>
</evidence>
<dbReference type="PANTHER" id="PTHR24372">
    <property type="entry name" value="GLYCOPROTEIN HORMONE RECEPTOR"/>
    <property type="match status" value="1"/>
</dbReference>
<dbReference type="SMART" id="SM00192">
    <property type="entry name" value="LDLa"/>
    <property type="match status" value="5"/>
</dbReference>
<dbReference type="EMBL" id="KB303371">
    <property type="protein sequence ID" value="ELU03239.1"/>
    <property type="molecule type" value="Genomic_DNA"/>
</dbReference>
<dbReference type="PROSITE" id="PS51450">
    <property type="entry name" value="LRR"/>
    <property type="match status" value="1"/>
</dbReference>
<dbReference type="GO" id="GO:0005886">
    <property type="term" value="C:plasma membrane"/>
    <property type="evidence" value="ECO:0007669"/>
    <property type="project" value="UniProtKB-SubCell"/>
</dbReference>
<feature type="disulfide bond" evidence="12">
    <location>
        <begin position="1177"/>
        <end position="1189"/>
    </location>
</feature>
<evidence type="ECO:0000313" key="17">
    <source>
        <dbReference type="Proteomes" id="UP000014760"/>
    </source>
</evidence>